<reference evidence="1 2" key="1">
    <citation type="submission" date="2021-03" db="EMBL/GenBank/DDBJ databases">
        <title>Sequencing the genomes of 1000 actinobacteria strains.</title>
        <authorList>
            <person name="Klenk H.-P."/>
        </authorList>
    </citation>
    <scope>NUCLEOTIDE SEQUENCE [LARGE SCALE GENOMIC DNA]</scope>
    <source>
        <strain evidence="1 2">DSM 12544</strain>
    </source>
</reference>
<organism evidence="1 2">
    <name type="scientific">Nesterenkonia lacusekhoensis</name>
    <dbReference type="NCBI Taxonomy" id="150832"/>
    <lineage>
        <taxon>Bacteria</taxon>
        <taxon>Bacillati</taxon>
        <taxon>Actinomycetota</taxon>
        <taxon>Actinomycetes</taxon>
        <taxon>Micrococcales</taxon>
        <taxon>Micrococcaceae</taxon>
        <taxon>Nesterenkonia</taxon>
    </lineage>
</organism>
<accession>A0ABS4T370</accession>
<dbReference type="Pfam" id="PF03013">
    <property type="entry name" value="Pyr_excise"/>
    <property type="match status" value="1"/>
</dbReference>
<keyword evidence="2" id="KW-1185">Reference proteome</keyword>
<comment type="caution">
    <text evidence="1">The sequence shown here is derived from an EMBL/GenBank/DDBJ whole genome shotgun (WGS) entry which is preliminary data.</text>
</comment>
<name>A0ABS4T370_9MICC</name>
<dbReference type="RefSeq" id="WP_245324197.1">
    <property type="nucleotide sequence ID" value="NZ_JAGINX010000001.1"/>
</dbReference>
<proteinExistence type="predicted"/>
<dbReference type="InterPro" id="IPR004260">
    <property type="entry name" value="Pyr-dimer_DNA_glycosylase"/>
</dbReference>
<gene>
    <name evidence="1" type="ORF">JOF45_001922</name>
</gene>
<dbReference type="Proteomes" id="UP001519331">
    <property type="component" value="Unassembled WGS sequence"/>
</dbReference>
<sequence>MRLWSLHPALLDRQGLIACWRESLLAQAVLLGRTRGYTRHPQLERFREHSEPGPAIGAYLAQLHAEAQRRGYRFDAARIAHPPAPSELMRDDPSAALSAMPQMSVTSGQLAFERDHLHTKLAQRSPHLLDGFPQDAVPAAHPLFRVVEGDVEPWERA</sequence>
<dbReference type="EMBL" id="JAGINX010000001">
    <property type="protein sequence ID" value="MBP2318903.1"/>
    <property type="molecule type" value="Genomic_DNA"/>
</dbReference>
<evidence type="ECO:0000313" key="1">
    <source>
        <dbReference type="EMBL" id="MBP2318903.1"/>
    </source>
</evidence>
<evidence type="ECO:0000313" key="2">
    <source>
        <dbReference type="Proteomes" id="UP001519331"/>
    </source>
</evidence>
<evidence type="ECO:0008006" key="3">
    <source>
        <dbReference type="Google" id="ProtNLM"/>
    </source>
</evidence>
<protein>
    <recommendedName>
        <fullName evidence="3">Pyrimidine dimer DNA glycosylase</fullName>
    </recommendedName>
</protein>